<dbReference type="InterPro" id="IPR003594">
    <property type="entry name" value="HATPase_dom"/>
</dbReference>
<dbReference type="Gene3D" id="3.30.565.10">
    <property type="entry name" value="Histidine kinase-like ATPase, C-terminal domain"/>
    <property type="match status" value="1"/>
</dbReference>
<evidence type="ECO:0000256" key="1">
    <source>
        <dbReference type="ARBA" id="ARBA00000085"/>
    </source>
</evidence>
<evidence type="ECO:0000256" key="6">
    <source>
        <dbReference type="ARBA" id="ARBA00022777"/>
    </source>
</evidence>
<dbReference type="OrthoDB" id="9811889at2"/>
<dbReference type="SUPFAM" id="SSF47384">
    <property type="entry name" value="Homodimeric domain of signal transducing histidine kinase"/>
    <property type="match status" value="1"/>
</dbReference>
<evidence type="ECO:0000313" key="10">
    <source>
        <dbReference type="EMBL" id="MRX75823.1"/>
    </source>
</evidence>
<accession>A0A7K0FW54</accession>
<dbReference type="InterPro" id="IPR050351">
    <property type="entry name" value="BphY/WalK/GraS-like"/>
</dbReference>
<keyword evidence="3" id="KW-0597">Phosphoprotein</keyword>
<dbReference type="PRINTS" id="PR00344">
    <property type="entry name" value="BCTRLSENSOR"/>
</dbReference>
<dbReference type="SMART" id="SM00388">
    <property type="entry name" value="HisKA"/>
    <property type="match status" value="1"/>
</dbReference>
<comment type="caution">
    <text evidence="10">The sequence shown here is derived from an EMBL/GenBank/DDBJ whole genome shotgun (WGS) entry which is preliminary data.</text>
</comment>
<dbReference type="SUPFAM" id="SSF55874">
    <property type="entry name" value="ATPase domain of HSP90 chaperone/DNA topoisomerase II/histidine kinase"/>
    <property type="match status" value="1"/>
</dbReference>
<organism evidence="10 11">
    <name type="scientific">Pedobacter petrophilus</name>
    <dbReference type="NCBI Taxonomy" id="1908241"/>
    <lineage>
        <taxon>Bacteria</taxon>
        <taxon>Pseudomonadati</taxon>
        <taxon>Bacteroidota</taxon>
        <taxon>Sphingobacteriia</taxon>
        <taxon>Sphingobacteriales</taxon>
        <taxon>Sphingobacteriaceae</taxon>
        <taxon>Pedobacter</taxon>
    </lineage>
</organism>
<dbReference type="GO" id="GO:0030295">
    <property type="term" value="F:protein kinase activator activity"/>
    <property type="evidence" value="ECO:0007669"/>
    <property type="project" value="TreeGrafter"/>
</dbReference>
<keyword evidence="7" id="KW-0067">ATP-binding</keyword>
<name>A0A7K0FW54_9SPHI</name>
<dbReference type="GO" id="GO:0007234">
    <property type="term" value="P:osmosensory signaling via phosphorelay pathway"/>
    <property type="evidence" value="ECO:0007669"/>
    <property type="project" value="TreeGrafter"/>
</dbReference>
<reference evidence="10 11" key="1">
    <citation type="submission" date="2019-11" db="EMBL/GenBank/DDBJ databases">
        <title>Pedobacter petrophilus genome.</title>
        <authorList>
            <person name="Feldbauer M.J."/>
            <person name="Newman J.D."/>
        </authorList>
    </citation>
    <scope>NUCLEOTIDE SEQUENCE [LARGE SCALE GENOMIC DNA]</scope>
    <source>
        <strain evidence="10 11">LMG 29686</strain>
    </source>
</reference>
<dbReference type="InterPro" id="IPR004358">
    <property type="entry name" value="Sig_transdc_His_kin-like_C"/>
</dbReference>
<feature type="domain" description="Histidine kinase" evidence="9">
    <location>
        <begin position="165"/>
        <end position="381"/>
    </location>
</feature>
<dbReference type="PANTHER" id="PTHR42878:SF7">
    <property type="entry name" value="SENSOR HISTIDINE KINASE GLRK"/>
    <property type="match status" value="1"/>
</dbReference>
<dbReference type="EMBL" id="WKKH01000008">
    <property type="protein sequence ID" value="MRX75823.1"/>
    <property type="molecule type" value="Genomic_DNA"/>
</dbReference>
<evidence type="ECO:0000259" key="9">
    <source>
        <dbReference type="PROSITE" id="PS50109"/>
    </source>
</evidence>
<keyword evidence="11" id="KW-1185">Reference proteome</keyword>
<dbReference type="InterPro" id="IPR003661">
    <property type="entry name" value="HisK_dim/P_dom"/>
</dbReference>
<comment type="catalytic activity">
    <reaction evidence="1">
        <text>ATP + protein L-histidine = ADP + protein N-phospho-L-histidine.</text>
        <dbReference type="EC" id="2.7.13.3"/>
    </reaction>
</comment>
<dbReference type="InterPro" id="IPR005467">
    <property type="entry name" value="His_kinase_dom"/>
</dbReference>
<dbReference type="GO" id="GO:0005524">
    <property type="term" value="F:ATP binding"/>
    <property type="evidence" value="ECO:0007669"/>
    <property type="project" value="UniProtKB-KW"/>
</dbReference>
<dbReference type="SMART" id="SM00387">
    <property type="entry name" value="HATPase_c"/>
    <property type="match status" value="1"/>
</dbReference>
<dbReference type="InterPro" id="IPR036890">
    <property type="entry name" value="HATPase_C_sf"/>
</dbReference>
<evidence type="ECO:0000256" key="2">
    <source>
        <dbReference type="ARBA" id="ARBA00012438"/>
    </source>
</evidence>
<dbReference type="EC" id="2.7.13.3" evidence="2"/>
<dbReference type="Pfam" id="PF02518">
    <property type="entry name" value="HATPase_c"/>
    <property type="match status" value="1"/>
</dbReference>
<evidence type="ECO:0000256" key="7">
    <source>
        <dbReference type="ARBA" id="ARBA00022840"/>
    </source>
</evidence>
<keyword evidence="8" id="KW-0902">Two-component regulatory system</keyword>
<dbReference type="PROSITE" id="PS50109">
    <property type="entry name" value="HIS_KIN"/>
    <property type="match status" value="1"/>
</dbReference>
<dbReference type="GO" id="GO:0000156">
    <property type="term" value="F:phosphorelay response regulator activity"/>
    <property type="evidence" value="ECO:0007669"/>
    <property type="project" value="TreeGrafter"/>
</dbReference>
<dbReference type="Gene3D" id="1.10.287.130">
    <property type="match status" value="1"/>
</dbReference>
<keyword evidence="5" id="KW-0547">Nucleotide-binding</keyword>
<dbReference type="InterPro" id="IPR036097">
    <property type="entry name" value="HisK_dim/P_sf"/>
</dbReference>
<keyword evidence="6" id="KW-0418">Kinase</keyword>
<keyword evidence="4" id="KW-0808">Transferase</keyword>
<evidence type="ECO:0000256" key="3">
    <source>
        <dbReference type="ARBA" id="ARBA00022553"/>
    </source>
</evidence>
<protein>
    <recommendedName>
        <fullName evidence="2">histidine kinase</fullName>
        <ecNumber evidence="2">2.7.13.3</ecNumber>
    </recommendedName>
</protein>
<evidence type="ECO:0000256" key="8">
    <source>
        <dbReference type="ARBA" id="ARBA00023012"/>
    </source>
</evidence>
<evidence type="ECO:0000256" key="5">
    <source>
        <dbReference type="ARBA" id="ARBA00022741"/>
    </source>
</evidence>
<dbReference type="GO" id="GO:0000155">
    <property type="term" value="F:phosphorelay sensor kinase activity"/>
    <property type="evidence" value="ECO:0007669"/>
    <property type="project" value="InterPro"/>
</dbReference>
<dbReference type="Proteomes" id="UP000487757">
    <property type="component" value="Unassembled WGS sequence"/>
</dbReference>
<sequence length="381" mass="42163">MQSAEIPDQSISINEELRLQTLFGYEILDTPAEKSYDNFARLAADIFQVKNAAVGFFGENGIFFKAVTGSEPEIDKVQYIFNLAKSADEISETAGEFNGFFAGAIIKSPGRHNLGAIMVYDDLPVETTEHQSSMLERLAEMVAEKLETRLAIRRTMRALDDRLHVLIHDLKNPMTTISLQSELVSRMPDAGERVANIAGKINLQSKRMVDNLNDILSSARKENGSFKPQKTKIDLKKLLADVTDDLGSALANKNLSVSVKINEPVEIFGDEVKLRELFSQLIQNSIKFSPTMSEIEISHQVIENQATIAIKDLGVGLDEADLDRLFIKFSKLNAVPTGRENSNGLGLIVAKMFADMHKGKIRAKSEGIGKGTTFYVELPVK</sequence>
<evidence type="ECO:0000313" key="11">
    <source>
        <dbReference type="Proteomes" id="UP000487757"/>
    </source>
</evidence>
<dbReference type="AlphaFoldDB" id="A0A7K0FW54"/>
<gene>
    <name evidence="10" type="ORF">GJU39_06955</name>
</gene>
<dbReference type="RefSeq" id="WP_154280006.1">
    <property type="nucleotide sequence ID" value="NZ_JBHUJQ010000001.1"/>
</dbReference>
<dbReference type="Pfam" id="PF00512">
    <property type="entry name" value="HisKA"/>
    <property type="match status" value="1"/>
</dbReference>
<dbReference type="CDD" id="cd00082">
    <property type="entry name" value="HisKA"/>
    <property type="match status" value="1"/>
</dbReference>
<dbReference type="PANTHER" id="PTHR42878">
    <property type="entry name" value="TWO-COMPONENT HISTIDINE KINASE"/>
    <property type="match status" value="1"/>
</dbReference>
<evidence type="ECO:0000256" key="4">
    <source>
        <dbReference type="ARBA" id="ARBA00022679"/>
    </source>
</evidence>
<proteinExistence type="predicted"/>
<dbReference type="FunFam" id="3.30.565.10:FF:000006">
    <property type="entry name" value="Sensor histidine kinase WalK"/>
    <property type="match status" value="1"/>
</dbReference>